<reference evidence="5" key="1">
    <citation type="submission" date="2022-11" db="EMBL/GenBank/DDBJ databases">
        <title>Centuries of genome instability and evolution in soft-shell clam transmissible cancer (bioRxiv).</title>
        <authorList>
            <person name="Hart S.F.M."/>
            <person name="Yonemitsu M.A."/>
            <person name="Giersch R.M."/>
            <person name="Beal B.F."/>
            <person name="Arriagada G."/>
            <person name="Davis B.W."/>
            <person name="Ostrander E.A."/>
            <person name="Goff S.P."/>
            <person name="Metzger M.J."/>
        </authorList>
    </citation>
    <scope>NUCLEOTIDE SEQUENCE</scope>
    <source>
        <strain evidence="5">MELC-2E11</strain>
        <tissue evidence="5">Siphon/mantle</tissue>
    </source>
</reference>
<organism evidence="5 6">
    <name type="scientific">Mya arenaria</name>
    <name type="common">Soft-shell clam</name>
    <dbReference type="NCBI Taxonomy" id="6604"/>
    <lineage>
        <taxon>Eukaryota</taxon>
        <taxon>Metazoa</taxon>
        <taxon>Spiralia</taxon>
        <taxon>Lophotrochozoa</taxon>
        <taxon>Mollusca</taxon>
        <taxon>Bivalvia</taxon>
        <taxon>Autobranchia</taxon>
        <taxon>Heteroconchia</taxon>
        <taxon>Euheterodonta</taxon>
        <taxon>Imparidentia</taxon>
        <taxon>Neoheterodontei</taxon>
        <taxon>Myida</taxon>
        <taxon>Myoidea</taxon>
        <taxon>Myidae</taxon>
        <taxon>Mya</taxon>
    </lineage>
</organism>
<dbReference type="InterPro" id="IPR004269">
    <property type="entry name" value="Folate_rcpt"/>
</dbReference>
<dbReference type="Proteomes" id="UP001164746">
    <property type="component" value="Chromosome 9"/>
</dbReference>
<comment type="similarity">
    <text evidence="1">Belongs to the folate receptor family.</text>
</comment>
<name>A0ABY7EXA9_MYAAR</name>
<proteinExistence type="inferred from homology"/>
<gene>
    <name evidence="5" type="ORF">MAR_004692</name>
</gene>
<evidence type="ECO:0000256" key="1">
    <source>
        <dbReference type="ARBA" id="ARBA00007932"/>
    </source>
</evidence>
<dbReference type="InterPro" id="IPR018143">
    <property type="entry name" value="Folate_rcpt-like"/>
</dbReference>
<evidence type="ECO:0000259" key="4">
    <source>
        <dbReference type="Pfam" id="PF03024"/>
    </source>
</evidence>
<evidence type="ECO:0000256" key="2">
    <source>
        <dbReference type="ARBA" id="ARBA00022729"/>
    </source>
</evidence>
<dbReference type="Pfam" id="PF03024">
    <property type="entry name" value="Folate_rec"/>
    <property type="match status" value="1"/>
</dbReference>
<keyword evidence="3" id="KW-1015">Disulfide bond</keyword>
<evidence type="ECO:0000313" key="6">
    <source>
        <dbReference type="Proteomes" id="UP001164746"/>
    </source>
</evidence>
<keyword evidence="6" id="KW-1185">Reference proteome</keyword>
<keyword evidence="2" id="KW-0732">Signal</keyword>
<evidence type="ECO:0000256" key="3">
    <source>
        <dbReference type="ARBA" id="ARBA00023157"/>
    </source>
</evidence>
<feature type="domain" description="Folate receptor-like" evidence="4">
    <location>
        <begin position="56"/>
        <end position="182"/>
    </location>
</feature>
<dbReference type="PANTHER" id="PTHR10517:SF28">
    <property type="entry name" value="COILIN"/>
    <property type="match status" value="1"/>
</dbReference>
<protein>
    <recommendedName>
        <fullName evidence="4">Folate receptor-like domain-containing protein</fullName>
    </recommendedName>
</protein>
<dbReference type="EMBL" id="CP111020">
    <property type="protein sequence ID" value="WAR14587.1"/>
    <property type="molecule type" value="Genomic_DNA"/>
</dbReference>
<accession>A0ABY7EXA9</accession>
<dbReference type="PANTHER" id="PTHR10517">
    <property type="entry name" value="FOLATE RECEPTOR"/>
    <property type="match status" value="1"/>
</dbReference>
<sequence>MLGNPIMESIVNKSKMAWFQNIVLAFFTVVFSQLVNEIVSGQSVVEYSDDNKQCTYFEKNRYAKVEHGLSNCSWYIPETCCKRTEVTSVFSSNMMPLDHASLDCRNRMNYMMCFFCSPDQDQWYKDGKVHVCEDFCNSVYTECKPAHYDGHKIGDQYRNGTAFCEAQNFHVSRSNNCFKFDPSVFDSASLLKTPSVFKFWLIVLVFSVIKV</sequence>
<evidence type="ECO:0000313" key="5">
    <source>
        <dbReference type="EMBL" id="WAR14587.1"/>
    </source>
</evidence>